<dbReference type="SUPFAM" id="SSF47473">
    <property type="entry name" value="EF-hand"/>
    <property type="match status" value="1"/>
</dbReference>
<feature type="compositionally biased region" description="Basic residues" evidence="1">
    <location>
        <begin position="6748"/>
        <end position="6759"/>
    </location>
</feature>
<feature type="compositionally biased region" description="Basic and acidic residues" evidence="1">
    <location>
        <begin position="6655"/>
        <end position="6666"/>
    </location>
</feature>
<feature type="region of interest" description="Disordered" evidence="1">
    <location>
        <begin position="6426"/>
        <end position="6452"/>
    </location>
</feature>
<evidence type="ECO:0000256" key="3">
    <source>
        <dbReference type="SAM" id="SignalP"/>
    </source>
</evidence>
<organism evidence="5 6">
    <name type="scientific">Phytophthora ramorum</name>
    <name type="common">Sudden oak death agent</name>
    <dbReference type="NCBI Taxonomy" id="164328"/>
    <lineage>
        <taxon>Eukaryota</taxon>
        <taxon>Sar</taxon>
        <taxon>Stramenopiles</taxon>
        <taxon>Oomycota</taxon>
        <taxon>Peronosporomycetes</taxon>
        <taxon>Peronosporales</taxon>
        <taxon>Peronosporaceae</taxon>
        <taxon>Phytophthora</taxon>
    </lineage>
</organism>
<dbReference type="VEuPathDB" id="FungiDB:KRP22_4560"/>
<evidence type="ECO:0000256" key="1">
    <source>
        <dbReference type="SAM" id="MobiDB-lite"/>
    </source>
</evidence>
<dbReference type="OMA" id="MLNEVEV"/>
<dbReference type="InterPro" id="IPR008979">
    <property type="entry name" value="Galactose-bd-like_sf"/>
</dbReference>
<feature type="region of interest" description="Disordered" evidence="1">
    <location>
        <begin position="4597"/>
        <end position="4619"/>
    </location>
</feature>
<dbReference type="PANTHER" id="PTHR15332">
    <property type="entry name" value="PROPROTEIN CONVERTASE SUBTILISIN_KEXIN TYPE 5-LIKE"/>
    <property type="match status" value="1"/>
</dbReference>
<dbReference type="InterPro" id="IPR002859">
    <property type="entry name" value="PKD/REJ-like"/>
</dbReference>
<dbReference type="EnsemblProtists" id="Phyra78574">
    <property type="protein sequence ID" value="Phyra78574"/>
    <property type="gene ID" value="Phyra78574"/>
</dbReference>
<dbReference type="SUPFAM" id="SSF49899">
    <property type="entry name" value="Concanavalin A-like lectins/glucanases"/>
    <property type="match status" value="1"/>
</dbReference>
<feature type="transmembrane region" description="Helical" evidence="2">
    <location>
        <begin position="5224"/>
        <end position="5248"/>
    </location>
</feature>
<feature type="transmembrane region" description="Helical" evidence="2">
    <location>
        <begin position="6185"/>
        <end position="6208"/>
    </location>
</feature>
<dbReference type="VEuPathDB" id="FungiDB:KRP22_4561"/>
<dbReference type="HOGENOM" id="CLU_222780_0_0_1"/>
<feature type="transmembrane region" description="Helical" evidence="2">
    <location>
        <begin position="5914"/>
        <end position="5938"/>
    </location>
</feature>
<evidence type="ECO:0000256" key="2">
    <source>
        <dbReference type="SAM" id="Phobius"/>
    </source>
</evidence>
<dbReference type="Gene3D" id="1.10.238.10">
    <property type="entry name" value="EF-hand"/>
    <property type="match status" value="1"/>
</dbReference>
<feature type="transmembrane region" description="Helical" evidence="2">
    <location>
        <begin position="5509"/>
        <end position="5529"/>
    </location>
</feature>
<feature type="domain" description="PKD/REJ-like" evidence="4">
    <location>
        <begin position="4000"/>
        <end position="4451"/>
    </location>
</feature>
<dbReference type="InterPro" id="IPR013320">
    <property type="entry name" value="ConA-like_dom_sf"/>
</dbReference>
<dbReference type="VEuPathDB" id="FungiDB:KRP23_13848"/>
<feature type="transmembrane region" description="Helical" evidence="2">
    <location>
        <begin position="5268"/>
        <end position="5290"/>
    </location>
</feature>
<accession>H3GPE4</accession>
<feature type="compositionally biased region" description="Basic and acidic residues" evidence="1">
    <location>
        <begin position="6429"/>
        <end position="6444"/>
    </location>
</feature>
<feature type="transmembrane region" description="Helical" evidence="2">
    <location>
        <begin position="5692"/>
        <end position="5711"/>
    </location>
</feature>
<feature type="signal peptide" evidence="3">
    <location>
        <begin position="1"/>
        <end position="21"/>
    </location>
</feature>
<feature type="transmembrane region" description="Helical" evidence="2">
    <location>
        <begin position="5014"/>
        <end position="5035"/>
    </location>
</feature>
<dbReference type="EMBL" id="DS566029">
    <property type="status" value="NOT_ANNOTATED_CDS"/>
    <property type="molecule type" value="Genomic_DNA"/>
</dbReference>
<dbReference type="STRING" id="164328.H3GPE4"/>
<dbReference type="eggNOG" id="KOG3599">
    <property type="taxonomic scope" value="Eukaryota"/>
</dbReference>
<evidence type="ECO:0000313" key="5">
    <source>
        <dbReference type="EnsemblProtists" id="Phyra78574"/>
    </source>
</evidence>
<keyword evidence="6" id="KW-1185">Reference proteome</keyword>
<dbReference type="InterPro" id="IPR011992">
    <property type="entry name" value="EF-hand-dom_pair"/>
</dbReference>
<dbReference type="Pfam" id="PF02010">
    <property type="entry name" value="REJ"/>
    <property type="match status" value="1"/>
</dbReference>
<dbReference type="InParanoid" id="H3GPE4"/>
<reference evidence="5" key="2">
    <citation type="submission" date="2015-06" db="UniProtKB">
        <authorList>
            <consortium name="EnsemblProtists"/>
        </authorList>
    </citation>
    <scope>IDENTIFICATION</scope>
    <source>
        <strain evidence="5">Pr102</strain>
    </source>
</reference>
<evidence type="ECO:0000313" key="6">
    <source>
        <dbReference type="Proteomes" id="UP000005238"/>
    </source>
</evidence>
<keyword evidence="2" id="KW-0472">Membrane</keyword>
<evidence type="ECO:0000259" key="4">
    <source>
        <dbReference type="Pfam" id="PF02010"/>
    </source>
</evidence>
<feature type="transmembrane region" description="Helical" evidence="2">
    <location>
        <begin position="6048"/>
        <end position="6071"/>
    </location>
</feature>
<name>H3GPE4_PHYRM</name>
<dbReference type="Gene3D" id="2.60.120.200">
    <property type="match status" value="1"/>
</dbReference>
<proteinExistence type="predicted"/>
<feature type="transmembrane region" description="Helical" evidence="2">
    <location>
        <begin position="4869"/>
        <end position="4889"/>
    </location>
</feature>
<dbReference type="PANTHER" id="PTHR15332:SF175">
    <property type="entry name" value="PROPROTEIN CONVERTASE SUBTILISIN_KEXIN TYPE 5-LIKE"/>
    <property type="match status" value="1"/>
</dbReference>
<feature type="transmembrane region" description="Helical" evidence="2">
    <location>
        <begin position="5615"/>
        <end position="5640"/>
    </location>
</feature>
<keyword evidence="2" id="KW-1133">Transmembrane helix</keyword>
<feature type="transmembrane region" description="Helical" evidence="2">
    <location>
        <begin position="5389"/>
        <end position="5411"/>
    </location>
</feature>
<dbReference type="Gene3D" id="2.60.120.260">
    <property type="entry name" value="Galactose-binding domain-like"/>
    <property type="match status" value="1"/>
</dbReference>
<keyword evidence="2" id="KW-0812">Transmembrane</keyword>
<feature type="transmembrane region" description="Helical" evidence="2">
    <location>
        <begin position="5731"/>
        <end position="5754"/>
    </location>
</feature>
<feature type="transmembrane region" description="Helical" evidence="2">
    <location>
        <begin position="5877"/>
        <end position="5894"/>
    </location>
</feature>
<feature type="transmembrane region" description="Helical" evidence="2">
    <location>
        <begin position="5055"/>
        <end position="5078"/>
    </location>
</feature>
<protein>
    <recommendedName>
        <fullName evidence="4">PKD/REJ-like domain-containing protein</fullName>
    </recommendedName>
</protein>
<feature type="chain" id="PRO_5003586448" description="PKD/REJ-like domain-containing protein" evidence="3">
    <location>
        <begin position="22"/>
        <end position="6759"/>
    </location>
</feature>
<dbReference type="Proteomes" id="UP000005238">
    <property type="component" value="Unassembled WGS sequence"/>
</dbReference>
<feature type="region of interest" description="Disordered" evidence="1">
    <location>
        <begin position="6545"/>
        <end position="6759"/>
    </location>
</feature>
<feature type="transmembrane region" description="Helical" evidence="2">
    <location>
        <begin position="5432"/>
        <end position="5459"/>
    </location>
</feature>
<feature type="transmembrane region" description="Helical" evidence="2">
    <location>
        <begin position="5090"/>
        <end position="5113"/>
    </location>
</feature>
<reference evidence="6" key="1">
    <citation type="journal article" date="2006" name="Science">
        <title>Phytophthora genome sequences uncover evolutionary origins and mechanisms of pathogenesis.</title>
        <authorList>
            <person name="Tyler B.M."/>
            <person name="Tripathy S."/>
            <person name="Zhang X."/>
            <person name="Dehal P."/>
            <person name="Jiang R.H."/>
            <person name="Aerts A."/>
            <person name="Arredondo F.D."/>
            <person name="Baxter L."/>
            <person name="Bensasson D."/>
            <person name="Beynon J.L."/>
            <person name="Chapman J."/>
            <person name="Damasceno C.M."/>
            <person name="Dorrance A.E."/>
            <person name="Dou D."/>
            <person name="Dickerman A.W."/>
            <person name="Dubchak I.L."/>
            <person name="Garbelotto M."/>
            <person name="Gijzen M."/>
            <person name="Gordon S.G."/>
            <person name="Govers F."/>
            <person name="Grunwald N.J."/>
            <person name="Huang W."/>
            <person name="Ivors K.L."/>
            <person name="Jones R.W."/>
            <person name="Kamoun S."/>
            <person name="Krampis K."/>
            <person name="Lamour K.H."/>
            <person name="Lee M.K."/>
            <person name="McDonald W.H."/>
            <person name="Medina M."/>
            <person name="Meijer H.J."/>
            <person name="Nordberg E.K."/>
            <person name="Maclean D.J."/>
            <person name="Ospina-Giraldo M.D."/>
            <person name="Morris P.F."/>
            <person name="Phuntumart V."/>
            <person name="Putnam N.H."/>
            <person name="Rash S."/>
            <person name="Rose J.K."/>
            <person name="Sakihama Y."/>
            <person name="Salamov A.A."/>
            <person name="Savidor A."/>
            <person name="Scheuring C.F."/>
            <person name="Smith B.M."/>
            <person name="Sobral B.W."/>
            <person name="Terry A."/>
            <person name="Torto-Alalibo T.A."/>
            <person name="Win J."/>
            <person name="Xu Z."/>
            <person name="Zhang H."/>
            <person name="Grigoriev I.V."/>
            <person name="Rokhsar D.S."/>
            <person name="Boore J.L."/>
        </authorList>
    </citation>
    <scope>NUCLEOTIDE SEQUENCE [LARGE SCALE GENOMIC DNA]</scope>
    <source>
        <strain evidence="6">Pr102</strain>
    </source>
</reference>
<sequence>MLSSLSCLLVVAVVLSVVVESANLTAEEIQTWRLGNEDFDWQQPEADAVVRIAGKGVQDADGNLYFAGSKTLDSSNVDLLNIFVARVNADGSLGWTKEWGTDQADAATSIAIIDEKDPATGDTTQQLYVAGYTWGYLDEGGHALNGFGQYGGRDVVLVKVSLTGDKLWTRQFGTTANDFAYGVALDGSFNTLLLSGGCITNQLEETVEVDVAEVLETLTHAGGMANYEAQIMDPKPRASAHKREYDFALSLNFGGDILDYAMDGGVTLTPRRRRIREGGLVAEYAVVLNRQPLADVVVEAEDVQLLDPSGEPVQQLAFLTPQRVTFTPADWNREQFVRLTAVDDALAEGRHYAVVTHSVASADPNFDGTDTPFLTGRNVTVQIDDNDRAGVSLSRQHVFIAEGGGKDSYGVVLTSRPWHPVTVVIKPMHDTQAAVVPQSSAAAGDGTAVLVFQPDNWNTPQRVVVSAVDDVDSETEYGGLYDGGPLLHYTESKDIRYHTRRPQCFDVANCDPLEPTVCLLADAELEDGQTSVPRFGSLPLDPGSTDNTPADMSYTSLLDLLQAEESDSELTALSSEEFTPPPPELRGFVLSFLGLMNVDQARKMSANPRNVLHTICAGLVRLETMRWAFEEWPKGYVDRVLEATFAMFPQSYSLERHSWNCGMANFLPGSSIDVSVWDNDPGVTLSTAALEIGEGDTTGAFYDVVLNAPPAVGAHAQVVSSTDHTQISSVFCSEKQSDSCGFWSEDYPALAATIYDQSAWSGKVGVDEPNVSIAIVGNSQVAISPSFLTFTATNWFVPQRVVVSAVDDAVAELNVSFAISHRVQNSLYGYTDKTAFWFQGTLAPAGFELYPLWNSSGGGAIPYNPLPMVLHSPDHKLVNAFVRDNDVAKVDVVINQPQAKLATKEAKDAMSWVGDYVTALAFHDLSLSTTTTNGQTVESALDNILVFASDAKTFMKFHLPRLHDGDTSLAFSGATLVLHQTPYKIFNVFEVDTSTSSPDGGTASSGEVSFTKEYLLKVTAVDNGWTTDSIRKADAMPQPLSFLPNGASVEVAATVEKSRSIEVDISPLLAQVLPTRLAVVSLQIEVLSEGGSSESIATTQLCSSVFERKLRPLLSLAYTFPNILSGLQATQSSTATSLLTNEPLSASLATNGAEYDDKIESTAAVATTTDESASEPWWEVALPQLTKLGTVAVFVPASLVKELSESDTLHIVIIASLKPFDAKPLSLQDALVYGCPSACPHVQRMPVRKGILLWDVQAGAVAVRVYREGTGALQLAQVQAFDPFILVTPTADGAGIRSRLKSDWGPNPTVLQPWHLLQTVRRSKAENLAVGMATRQSSTSPSDALSYLAVDGLRHAEWDPLVIRDEGDSTMAAGSTRTDQTTNPWWEVDLGSVKPVRSVVLYPYVGSHFDELCAPVSSTGGNGYPAWSGDLYDYSHVDSLLQLKAPFVQTFEILLSDAPLMNSDGTASGAQATASETLSFSCASYTNSVVWDAIFSMARFVTVRKSGLGVLMLNEVEVVRWNPAAVSRYLLLDLFGAGAKQLALANIQVFPPGDVVPSGSTALDALTPLSYKIHSVSSQASVTGAGSANALLDAKDNTLCYVSSAASFHEWVVLEFATPVEIGLVDINFDVSQCSASNVDPVVEFTIASHGSVLEGVRSQAATQALAAEGGSTTCALNAKGAVIAPSSQCKTYVCADAACQTPLRVRNAAGNTLVLSDFVDIAVFGKVGLLPVDRLPVSLDEHRSLLLRDSPVTIWPFDDNAKALVGTATGESTRTAGVVALQTTSSSVDLTIDDTLEGTFFSAAVAIQPAMSSFSLECWFQISATFTASVENYLPAAVVYLYGSDASGGQVSFGRVGLSSQTKRFYFEMANPADGTVCRTDLDEDASVLPLAEKWHQSVATYDPTSSSISLSICVSGQQQVTSCYTSTSTCNMALLSFSNKVLRFGAPMSANGGGFVGRIASVAWYVRALTTTEMLDHYHDFLEDVETEVTAAHNTYSIGLSAKPLQPVTVTIDAESACYRFNMCNVSIIPSVLVFTTENWDVPQLVRALATDDQLYEGLHSSEISHVSSSLPLYQLTAEASTSSVNSIFGGQPLLQNLSDSVTAFYRDLVLYRVLESGSDRSTRQDALVELNAQWAKQPVKEVVVAANAYTGTIDVPPVAVMITDLTVPGVEFSTASLSVSEDGKGNDYQVVLLSEPTDEVQVTLHIASGCYRSCVTTPLCPSHSVELADGQFAMAGGDSFLSCGDDTESMSTSKLLCNITVSPDILVFSAKDWSLPKTVRVLAVDDHLDEEDVHVAVIRATSDSLDPVYDQLVLPDILVAIVDNDVTNMAYSAQLVSLAEKASTLGYPHADYYTLQLLTEPYATVTIAMSNEANKACYRRCGSPFDEASCGLPRQQSVSLVRLRSNSTREIHQISLRMTKITEVQRIVTYADHVDQIVLLRMSGGFSWEVQAIVFQFSDAFKQRFTSGTAVTAAVSYGSTFSITNGAASSTTALDLFATAQQVQTAINGFFPGGTSAVSVVRDVQYTQSTLTWTVSFLRFVNVDGTFPLLTAAANGAIEGGLSCQRTRPASAPTGTIKLSYGAATFQVPILPTATGLQSTIGTQAGMYSVTTARRLLSTGGYGFEYIITFGSVDTFASLVVNSTTSVVAAANSTTPVDISVTETQSPVLINGAFVVDYFTPLNITSTTKPNRTVPIVWNDSADTLAAKLVQLQGVANVTVSRQKLTAEGGMAWTVQFLENYGNLPSMIVTPLNLTGKGVTVGVSTVRDGESLRGNLSVQMGGLFKKTDPRTSRAYMMNFPLKNTTTLLFNSTARRLRKALFALDITEQTDVTRVGVECDIFNVCNGYTWTISYANSPGNLPPIAVFADATMRQAPGMTLTATTIANGTYLGGSFTLSLELLDPDTKHVYVGTTWWLPVNVSAVGMDEALEALSFVRSNREAEYDPQTAVWRGIKFDKGVRVYREGPYLDGGHMWRLEWALEDYLRFADLKITMDVSRVTQEIEPLSVPSELDLQGKPRCSAIPTAIFRPDPTDTLGLRGYCVYAIANETAQERFLCNYTVLDPWVVFTPENWCVPQQVKLVAVDDSLDEYSQENGVVTFSKVTHTTFSDDYIYLALPLPDVTVKVESDDVAKVLVSQSTLEVSEDGVSDGYNLQLNSEPLADVKIVVVPWLDGNNTLCYRFGLCNTTLPVSEFVFTPQNWNVPQKVVVCATDDDLDEYDTHMTGISHISYSSDPKYNQIPTIPKISVTVHDNDVAGFTVNKTSVFVTEGRGAMDSYRVVLNSEPFSKVTVAVTNVGTVGNLAVPSPTKLVFSWRNWNVSQTVNVTAFDDHTQDVVGSSSTLNHSLATNDLIYAGLRNLTAVKVFITDNDVSGIELSTQELRATESNTTVLRYGVRLTSEPWSPVVVQPNASHDCYLRIQTAQSVCNASIVPGSTSLYFGAANWSVWQNVSLLAVDDWLDEANVHTARISHASLSSDPLYAVSEYASSSGDVKLYITDNDVSFVNISLQSTTNQLHVAEGSFNDSYSVFLNSEPYEYVTVTLRPTIEKIASITDAKSIFTQPQVGVSFGSTASSPTTLTGTEIIRSLQLVFTPLDWSRPRVVTVFAIDDEIPEAATQYSTVLHSVLSADASYNISNSSIGVVSVAVMISDREAIPPPLPVTAVFDSSGSKVNIAFDSSVYHAASMDVSSSGAYVTRLKTFPCSLVFNFATVKYTLGSQALCLWLDGKNLRMELSAGTTLAAADKLTLNDCSSFADQYCNATDVLRARPTSRAYSQASIAVQVPSDIVQPNAMLVVPENAGSCGTWNADASLSSGAGGRPFAQLVWFALPASLYSSSINQTSAEAGLALYQRLDAGLQLLCQKYKSDWMTGTSSLTVVPAADLTKAVAANASAAADLTTLSTMAQLRSACYLRSTAQNATSSSALQLHVNSSLLEAGTGYRVGLKLVNAFAQAAVVSKPIAIQSQPGPAVFVVGDSKQTVTRTGAPVVMQVDSVVSCPSLSSSDVAYRWTTTSQTSDSTGAVATEDFSYNNSARDPRVFRLPRSVLQAGRTYNFRVEAYMMGATSNQSSSSFASLLVSVSSSTPQVSIKGGDCALGERDSLVLDGSATVDPDASSTPFTYSWACQDITNTSSTASASCMNASLTPSAPLNLGSATGAVLRIAPFNLVSNRQLKFSLTASKASRSATASSSIWIIAGHLPVVRVTASASKINPSSRLSLVGDVSSDYPYTTRWAQTLGDLVLPTNEVSNTSDAFTLPLTSANNAIRSFKLTPGLTYNFRLVATDTEGNVGFGAVTVVVNSPPTSGTFVVSPRAGYAMKDSFTLTCALWSDDVSDYPLTYSFGVLSAADFDVLKNNSTDSNAFVAQLRKATAPLVSSQLTPQATAKMFPTAGMQVNQSLTIVAFISDQLGAVTVAYDTIDVLLPEEARVQPVVFISNMFDTNGTLISDGDASDKMRQVLSAAIVLEEAFGSSSTAQTRRLASCPEGFMGSNCSTEVAVVKHIKAIILATVSSAVASVEPSSSGLGQQARVLGSVMRAAPEVLGSDEVSLITKLSSGIASSALTLESPAEFLDSTANTLLEVTSAILALRSSSSSTTSSASARRLVEADSSNATDDNECSDASDTAAAKANWKNMVRTLQSLAALSSEELLADEPPEILEAGSIRTFSSKGLSLTPNPTSALEMNLTSTTVACLGSNLYLDAIEVVTSPHSACTLKDSEPISRLTLFSVHSETALENAAAATTYSSDTGVVTETLDITSPCVRVASETMRRLTTDDTEKWMPLVAVTIPHDRELSAIEQSNFSTACRAWNAEVASWSVDVCFKDDDTSTSAFTVCYCTHVESALEVLVTLEERLDFYALHPDLYRNDQPSLVVSVTLAVLVGVFVIVAKASQRLDARDAQREKITTIKRLNRAKWNELEARTQTNNVFEDFDAYYLAQKQKKLEARPSEAPTAATDVGESSGTFYSSSVRGLLGNDLSVEAPPDEPIDTAVQLPDEARTLFGSSSLVDRQYRRVTLLFRVSNLTLVLLGILLLFAGLEVQFVLGRTPAELVLYLYGGPLGITLMAGGVVAIVGGMAGVLLARREASNAARTAYLASLGLGLLAQLLVVVFASHLLENFDAMPRGVALALKSNWDALASSDKTQLQASYGCCGFLAVGEEASCPEEALDAVPPPIRAYSGRFLADFYLDPSISRAIEAKVPVSKMNQMPTCLPVVRKWKMHSRVPSLLALLSVIAVAAGIGVLCLGVDVLFELNVLQMSYLLRVFDRRLGVYLLIFGGAIVIFALFGGIVAWLGAPGTSQRPRCCGYDRVKAANGSVSYTLQAEQFGWRRLTSTSTFHIYNTRSDATSPKTRMLTDTRAETTLLNNGSQCPPEADDGCAAPMKSYVSRAARIAWQLCSGLAGFSVAALLCASGLHDNDRQEKKWRPHWRLRIERSVYLVTVLLGSLAAVACFVLGLDVAVGWTLFSSSAFQMVFARSMGSVLMLYAVLTLSTHAFSIRAARQFSVHQLFLQGVARMVLATALFAAVGFTAYLSHYSSATEESWRTQLVAFLDGQWSQLTPSTQNTIALEFSCCGFNDPVLVAGQGVMFDRPALGYPGCSLAISRGCKGPLAVGVESSLAWLFAFVLALALMEIVILVLGALVLRDVRNYEGEAWFALESRLRYVAGSFRRDFRRYHVLVSVGARFDVRLTRPQRAMSVLCAWAASLAVYAGFFATKGCYRTSLKACEQPRAGELIGLGLVYGGVVGLAVQTSTVALFEHVRHRTDEETKEVATARQRKEKVLLFRAPWFKRPRRGDAQEFSRVTEQSTITDGTSTLEATQTTTEERWFVWLTRFVAVAFQTCGVLLFLGGCALATLLGLLRLGYNNSLYGVPLDEDVLELLVLAAALIVVAVIAALANDLREQQLKRSHGRKVTPAIVTLVVVAITAVLALGAVLLAVFMVHEVVQEDASALNSWSVRTTGFSVAERLETAWREELTGYAKDTVQQELRCCGFFSATDAPFLPCPAGAPVKVTYEALSVSGTVVSETKDEFVALPGCRAGMLVRFHQGADVATYCALTAAGLLFLLVVTALFLARELAISKDSKLKLRVPDAATSADEVKRDVRETFETVVGLKIAAPARGKLRSHMLASSLDSVAPTVASELAAAPLHHEQVVITSAPADQGYQDDVQKADRFGADDDGTVPYPASVVYVVFAICLAWLGIMAYVVAISAMELGLTTSWCCVLAWAVGVAIQELVAEPAAIFASIVARTLRDWWSRTLLARVIRRGRALLRIGPQDVEALEREQLGKSLSLYDRLRYAAAVRIQRRLLTRVTRARYLRNLRAHKQEQHRLLAVERRETLRKTLSNFSEEEIEAFRLLFASADAAQLGLISHTAIAQAVYELGVHVPATKVRELLEAFDPAYADLVDFEHFLYGMHCVRVYHQELQTQGTEAADKSSDTKKKGDEKLVSSSDRFGPRADPRAELLVKRQNLLRELRDRRESLTHKLLSKVSGHLPPLMQRGKSTRTEAIDEANEELEEEVATRPTGTYVFWQNRKLSPKKRALESVLKKKHQERLRQRDGAEAEGTNVHSTARTAVVLDVAARPKTSSSPTKRALKSMASKRGVPPRGDTAAAASRMPPLDTTAAVPSGGEGEEKMPVAPVTPTESEDVAPVGSVELARGDSTDLDESRAPTTASDSELVPPKPPSKAEEAKPFGAYLLLTKQPPPFPTQKPQTPGTGEADAEADAAASRPVKAEKPKASGAQSALEKALLKKQKAKSRPKQ</sequence>
<feature type="transmembrane region" description="Helical" evidence="2">
    <location>
        <begin position="5831"/>
        <end position="5857"/>
    </location>
</feature>
<keyword evidence="3" id="KW-0732">Signal</keyword>
<dbReference type="SUPFAM" id="SSF49785">
    <property type="entry name" value="Galactose-binding domain-like"/>
    <property type="match status" value="1"/>
</dbReference>